<proteinExistence type="predicted"/>
<protein>
    <submittedName>
        <fullName evidence="2">Putative helicase mot1</fullName>
    </submittedName>
</protein>
<keyword evidence="3" id="KW-1185">Reference proteome</keyword>
<dbReference type="PANTHER" id="PTHR36498:SF1">
    <property type="entry name" value="TATA-BINDING PROTEIN-ASSOCIATED FACTOR 172"/>
    <property type="match status" value="1"/>
</dbReference>
<dbReference type="InterPro" id="IPR044972">
    <property type="entry name" value="Mot1"/>
</dbReference>
<dbReference type="OrthoDB" id="10252227at2759"/>
<gene>
    <name evidence="2" type="ORF">AX774_g5299</name>
</gene>
<name>A0A1R1PK04_ZANCU</name>
<keyword evidence="2" id="KW-0347">Helicase</keyword>
<accession>A0A1R1PK04</accession>
<dbReference type="GO" id="GO:0003677">
    <property type="term" value="F:DNA binding"/>
    <property type="evidence" value="ECO:0007669"/>
    <property type="project" value="InterPro"/>
</dbReference>
<keyword evidence="2" id="KW-0067">ATP-binding</keyword>
<dbReference type="Proteomes" id="UP000188320">
    <property type="component" value="Unassembled WGS sequence"/>
</dbReference>
<keyword evidence="2" id="KW-0547">Nucleotide-binding</keyword>
<dbReference type="PANTHER" id="PTHR36498">
    <property type="entry name" value="TATA-BINDING PROTEIN-ASSOCIATED FACTOR 172"/>
    <property type="match status" value="1"/>
</dbReference>
<dbReference type="GO" id="GO:0016887">
    <property type="term" value="F:ATP hydrolysis activity"/>
    <property type="evidence" value="ECO:0007669"/>
    <property type="project" value="InterPro"/>
</dbReference>
<evidence type="ECO:0000313" key="3">
    <source>
        <dbReference type="Proteomes" id="UP000188320"/>
    </source>
</evidence>
<dbReference type="EMBL" id="LSSK01000944">
    <property type="protein sequence ID" value="OMH81253.1"/>
    <property type="molecule type" value="Genomic_DNA"/>
</dbReference>
<evidence type="ECO:0000313" key="2">
    <source>
        <dbReference type="EMBL" id="OMH81253.1"/>
    </source>
</evidence>
<comment type="caution">
    <text evidence="2">The sequence shown here is derived from an EMBL/GenBank/DDBJ whole genome shotgun (WGS) entry which is preliminary data.</text>
</comment>
<keyword evidence="2" id="KW-0378">Hydrolase</keyword>
<feature type="compositionally biased region" description="Low complexity" evidence="1">
    <location>
        <begin position="50"/>
        <end position="63"/>
    </location>
</feature>
<reference evidence="3" key="1">
    <citation type="submission" date="2017-01" db="EMBL/GenBank/DDBJ databases">
        <authorList>
            <person name="Wang Y."/>
            <person name="White M."/>
            <person name="Kvist S."/>
            <person name="Moncalvo J.-M."/>
        </authorList>
    </citation>
    <scope>NUCLEOTIDE SEQUENCE [LARGE SCALE GENOMIC DNA]</scope>
    <source>
        <strain evidence="3">COL-18-3</strain>
    </source>
</reference>
<organism evidence="2 3">
    <name type="scientific">Zancudomyces culisetae</name>
    <name type="common">Gut fungus</name>
    <name type="synonym">Smittium culisetae</name>
    <dbReference type="NCBI Taxonomy" id="1213189"/>
    <lineage>
        <taxon>Eukaryota</taxon>
        <taxon>Fungi</taxon>
        <taxon>Fungi incertae sedis</taxon>
        <taxon>Zoopagomycota</taxon>
        <taxon>Kickxellomycotina</taxon>
        <taxon>Harpellomycetes</taxon>
        <taxon>Harpellales</taxon>
        <taxon>Legeriomycetaceae</taxon>
        <taxon>Zancudomyces</taxon>
    </lineage>
</organism>
<dbReference type="GO" id="GO:0004386">
    <property type="term" value="F:helicase activity"/>
    <property type="evidence" value="ECO:0007669"/>
    <property type="project" value="UniProtKB-KW"/>
</dbReference>
<evidence type="ECO:0000256" key="1">
    <source>
        <dbReference type="SAM" id="MobiDB-lite"/>
    </source>
</evidence>
<feature type="region of interest" description="Disordered" evidence="1">
    <location>
        <begin position="1"/>
        <end position="77"/>
    </location>
</feature>
<feature type="compositionally biased region" description="Polar residues" evidence="1">
    <location>
        <begin position="40"/>
        <end position="49"/>
    </location>
</feature>
<dbReference type="AlphaFoldDB" id="A0A1R1PK04"/>
<sequence>MESKRKPTGGVEVDEGMYMRKLSARERNMLKRKAKREQKSVSNQQGFLKSSNSLNSGGSSNGSKRGDEIGIKEEEEDELVDITEQPGQEGKIVVEAKQKKRQAFVVEGVKEGEWAFKTFIEQLSVDLFEPRWEICGFCVGSGGSTGARNVWTGVRCDFTVFGQQENGGVASRAVEADGSRS</sequence>
<dbReference type="GO" id="GO:0017025">
    <property type="term" value="F:TBP-class protein binding"/>
    <property type="evidence" value="ECO:0007669"/>
    <property type="project" value="InterPro"/>
</dbReference>